<feature type="region of interest" description="Disordered" evidence="1">
    <location>
        <begin position="198"/>
        <end position="229"/>
    </location>
</feature>
<gene>
    <name evidence="2" type="ORF">GGX14DRAFT_554390</name>
</gene>
<keyword evidence="3" id="KW-1185">Reference proteome</keyword>
<protein>
    <submittedName>
        <fullName evidence="2">Uncharacterized protein</fullName>
    </submittedName>
</protein>
<reference evidence="2" key="1">
    <citation type="submission" date="2023-03" db="EMBL/GenBank/DDBJ databases">
        <title>Massive genome expansion in bonnet fungi (Mycena s.s.) driven by repeated elements and novel gene families across ecological guilds.</title>
        <authorList>
            <consortium name="Lawrence Berkeley National Laboratory"/>
            <person name="Harder C.B."/>
            <person name="Miyauchi S."/>
            <person name="Viragh M."/>
            <person name="Kuo A."/>
            <person name="Thoen E."/>
            <person name="Andreopoulos B."/>
            <person name="Lu D."/>
            <person name="Skrede I."/>
            <person name="Drula E."/>
            <person name="Henrissat B."/>
            <person name="Morin E."/>
            <person name="Kohler A."/>
            <person name="Barry K."/>
            <person name="LaButti K."/>
            <person name="Morin E."/>
            <person name="Salamov A."/>
            <person name="Lipzen A."/>
            <person name="Mereny Z."/>
            <person name="Hegedus B."/>
            <person name="Baldrian P."/>
            <person name="Stursova M."/>
            <person name="Weitz H."/>
            <person name="Taylor A."/>
            <person name="Grigoriev I.V."/>
            <person name="Nagy L.G."/>
            <person name="Martin F."/>
            <person name="Kauserud H."/>
        </authorList>
    </citation>
    <scope>NUCLEOTIDE SEQUENCE</scope>
    <source>
        <strain evidence="2">9144</strain>
    </source>
</reference>
<evidence type="ECO:0000313" key="3">
    <source>
        <dbReference type="Proteomes" id="UP001219525"/>
    </source>
</evidence>
<organism evidence="2 3">
    <name type="scientific">Mycena pura</name>
    <dbReference type="NCBI Taxonomy" id="153505"/>
    <lineage>
        <taxon>Eukaryota</taxon>
        <taxon>Fungi</taxon>
        <taxon>Dikarya</taxon>
        <taxon>Basidiomycota</taxon>
        <taxon>Agaricomycotina</taxon>
        <taxon>Agaricomycetes</taxon>
        <taxon>Agaricomycetidae</taxon>
        <taxon>Agaricales</taxon>
        <taxon>Marasmiineae</taxon>
        <taxon>Mycenaceae</taxon>
        <taxon>Mycena</taxon>
    </lineage>
</organism>
<dbReference type="Proteomes" id="UP001219525">
    <property type="component" value="Unassembled WGS sequence"/>
</dbReference>
<accession>A0AAD7E4A9</accession>
<feature type="compositionally biased region" description="Low complexity" evidence="1">
    <location>
        <begin position="203"/>
        <end position="218"/>
    </location>
</feature>
<name>A0AAD7E4A9_9AGAR</name>
<sequence>MSVPVSSYSVSKISCHVLVKRAYEANDVSQGFMISVPSSQLARRGDALSITFTALRDRLRAYISSCQVGSTEALIENIVCGSGSHPLVDIKVATSRSPDFSASYRHFNNGFRQLGPLQSFGNDAQPPSNDFDFSLDILALSPSAAASTYLKPWIDMGVSCDSHFILFFIFEPSMCSMPKLLSIPQQFVHEQDFGVGPEDSISRCHSPSSSAALSPPSRSDSRRPRSFSPYRVRDPAVMDICAAQVRNFDQLKALATFKPGTKTMLPSLASTFYAMTHILEGLRLQPDNLNASECFTLAGVQKTLNTRQVIEAFGWSASTFENKRKLYKKAKEIASKKWKGEVPENTDQLKSIYETYCGIRYLWAENGPLACPLTMPLPSPNATGDEKFAAELKQAQFTQQQKAILGCIE</sequence>
<proteinExistence type="predicted"/>
<comment type="caution">
    <text evidence="2">The sequence shown here is derived from an EMBL/GenBank/DDBJ whole genome shotgun (WGS) entry which is preliminary data.</text>
</comment>
<dbReference type="EMBL" id="JARJCW010000002">
    <property type="protein sequence ID" value="KAJ7228285.1"/>
    <property type="molecule type" value="Genomic_DNA"/>
</dbReference>
<dbReference type="AlphaFoldDB" id="A0AAD7E4A9"/>
<evidence type="ECO:0000313" key="2">
    <source>
        <dbReference type="EMBL" id="KAJ7228285.1"/>
    </source>
</evidence>
<evidence type="ECO:0000256" key="1">
    <source>
        <dbReference type="SAM" id="MobiDB-lite"/>
    </source>
</evidence>